<evidence type="ECO:0000313" key="2">
    <source>
        <dbReference type="EMBL" id="GGP36065.1"/>
    </source>
</evidence>
<organism evidence="2 3">
    <name type="scientific">Saccharothrix coeruleofusca</name>
    <dbReference type="NCBI Taxonomy" id="33919"/>
    <lineage>
        <taxon>Bacteria</taxon>
        <taxon>Bacillati</taxon>
        <taxon>Actinomycetota</taxon>
        <taxon>Actinomycetes</taxon>
        <taxon>Pseudonocardiales</taxon>
        <taxon>Pseudonocardiaceae</taxon>
        <taxon>Saccharothrix</taxon>
    </lineage>
</organism>
<keyword evidence="3" id="KW-1185">Reference proteome</keyword>
<dbReference type="Proteomes" id="UP000639606">
    <property type="component" value="Unassembled WGS sequence"/>
</dbReference>
<sequence>MHGALDMALNGALNGALNRALNGALRRVPQGALGGASRRRRGPNRPHRGLPRWFDDRFGSRGRGLRGSGRVVGPLAGHQTGERIGKSAWRRWRLSAVRSE</sequence>
<name>A0A918AH59_9PSEU</name>
<comment type="caution">
    <text evidence="2">The sequence shown here is derived from an EMBL/GenBank/DDBJ whole genome shotgun (WGS) entry which is preliminary data.</text>
</comment>
<reference evidence="2" key="2">
    <citation type="submission" date="2020-09" db="EMBL/GenBank/DDBJ databases">
        <authorList>
            <person name="Sun Q."/>
            <person name="Ohkuma M."/>
        </authorList>
    </citation>
    <scope>NUCLEOTIDE SEQUENCE</scope>
    <source>
        <strain evidence="2">JCM 3313</strain>
    </source>
</reference>
<feature type="region of interest" description="Disordered" evidence="1">
    <location>
        <begin position="28"/>
        <end position="56"/>
    </location>
</feature>
<reference evidence="2" key="1">
    <citation type="journal article" date="2014" name="Int. J. Syst. Evol. Microbiol.">
        <title>Complete genome sequence of Corynebacterium casei LMG S-19264T (=DSM 44701T), isolated from a smear-ripened cheese.</title>
        <authorList>
            <consortium name="US DOE Joint Genome Institute (JGI-PGF)"/>
            <person name="Walter F."/>
            <person name="Albersmeier A."/>
            <person name="Kalinowski J."/>
            <person name="Ruckert C."/>
        </authorList>
    </citation>
    <scope>NUCLEOTIDE SEQUENCE</scope>
    <source>
        <strain evidence="2">JCM 3313</strain>
    </source>
</reference>
<feature type="compositionally biased region" description="Basic residues" evidence="1">
    <location>
        <begin position="37"/>
        <end position="50"/>
    </location>
</feature>
<evidence type="ECO:0000313" key="3">
    <source>
        <dbReference type="Proteomes" id="UP000639606"/>
    </source>
</evidence>
<dbReference type="AlphaFoldDB" id="A0A918AH59"/>
<dbReference type="EMBL" id="BMRG01000001">
    <property type="protein sequence ID" value="GGP36065.1"/>
    <property type="molecule type" value="Genomic_DNA"/>
</dbReference>
<gene>
    <name evidence="2" type="ORF">GCM10010185_03860</name>
</gene>
<proteinExistence type="predicted"/>
<evidence type="ECO:0000256" key="1">
    <source>
        <dbReference type="SAM" id="MobiDB-lite"/>
    </source>
</evidence>
<protein>
    <submittedName>
        <fullName evidence="2">Uncharacterized protein</fullName>
    </submittedName>
</protein>
<accession>A0A918AH59</accession>